<gene>
    <name evidence="1" type="ORF">GSCOC_T00009894001</name>
</gene>
<keyword evidence="2" id="KW-1185">Reference proteome</keyword>
<evidence type="ECO:0000313" key="2">
    <source>
        <dbReference type="Proteomes" id="UP000295252"/>
    </source>
</evidence>
<dbReference type="PhylomeDB" id="A0A068VJJ7"/>
<dbReference type="Gramene" id="CDP20886">
    <property type="protein sequence ID" value="CDP20886"/>
    <property type="gene ID" value="GSCOC_T00009894001"/>
</dbReference>
<organism evidence="1 2">
    <name type="scientific">Coffea canephora</name>
    <name type="common">Robusta coffee</name>
    <dbReference type="NCBI Taxonomy" id="49390"/>
    <lineage>
        <taxon>Eukaryota</taxon>
        <taxon>Viridiplantae</taxon>
        <taxon>Streptophyta</taxon>
        <taxon>Embryophyta</taxon>
        <taxon>Tracheophyta</taxon>
        <taxon>Spermatophyta</taxon>
        <taxon>Magnoliopsida</taxon>
        <taxon>eudicotyledons</taxon>
        <taxon>Gunneridae</taxon>
        <taxon>Pentapetalae</taxon>
        <taxon>asterids</taxon>
        <taxon>lamiids</taxon>
        <taxon>Gentianales</taxon>
        <taxon>Rubiaceae</taxon>
        <taxon>Ixoroideae</taxon>
        <taxon>Gardenieae complex</taxon>
        <taxon>Bertiereae - Coffeeae clade</taxon>
        <taxon>Coffeeae</taxon>
        <taxon>Coffea</taxon>
    </lineage>
</organism>
<proteinExistence type="predicted"/>
<name>A0A068VJJ7_COFCA</name>
<accession>A0A068VJJ7</accession>
<reference evidence="2" key="1">
    <citation type="journal article" date="2014" name="Science">
        <title>The coffee genome provides insight into the convergent evolution of caffeine biosynthesis.</title>
        <authorList>
            <person name="Denoeud F."/>
            <person name="Carretero-Paulet L."/>
            <person name="Dereeper A."/>
            <person name="Droc G."/>
            <person name="Guyot R."/>
            <person name="Pietrella M."/>
            <person name="Zheng C."/>
            <person name="Alberti A."/>
            <person name="Anthony F."/>
            <person name="Aprea G."/>
            <person name="Aury J.M."/>
            <person name="Bento P."/>
            <person name="Bernard M."/>
            <person name="Bocs S."/>
            <person name="Campa C."/>
            <person name="Cenci A."/>
            <person name="Combes M.C."/>
            <person name="Crouzillat D."/>
            <person name="Da Silva C."/>
            <person name="Daddiego L."/>
            <person name="De Bellis F."/>
            <person name="Dussert S."/>
            <person name="Garsmeur O."/>
            <person name="Gayraud T."/>
            <person name="Guignon V."/>
            <person name="Jahn K."/>
            <person name="Jamilloux V."/>
            <person name="Joet T."/>
            <person name="Labadie K."/>
            <person name="Lan T."/>
            <person name="Leclercq J."/>
            <person name="Lepelley M."/>
            <person name="Leroy T."/>
            <person name="Li L.T."/>
            <person name="Librado P."/>
            <person name="Lopez L."/>
            <person name="Munoz A."/>
            <person name="Noel B."/>
            <person name="Pallavicini A."/>
            <person name="Perrotta G."/>
            <person name="Poncet V."/>
            <person name="Pot D."/>
            <person name="Priyono X."/>
            <person name="Rigoreau M."/>
            <person name="Rouard M."/>
            <person name="Rozas J."/>
            <person name="Tranchant-Dubreuil C."/>
            <person name="VanBuren R."/>
            <person name="Zhang Q."/>
            <person name="Andrade A.C."/>
            <person name="Argout X."/>
            <person name="Bertrand B."/>
            <person name="de Kochko A."/>
            <person name="Graziosi G."/>
            <person name="Henry R.J."/>
            <person name="Jayarama X."/>
            <person name="Ming R."/>
            <person name="Nagai C."/>
            <person name="Rounsley S."/>
            <person name="Sankoff D."/>
            <person name="Giuliano G."/>
            <person name="Albert V.A."/>
            <person name="Wincker P."/>
            <person name="Lashermes P."/>
        </authorList>
    </citation>
    <scope>NUCLEOTIDE SEQUENCE [LARGE SCALE GENOMIC DNA]</scope>
    <source>
        <strain evidence="2">cv. DH200-94</strain>
    </source>
</reference>
<protein>
    <submittedName>
        <fullName evidence="1">DH200=94 genomic scaffold, scaffold_1937</fullName>
    </submittedName>
</protein>
<dbReference type="InParanoid" id="A0A068VJJ7"/>
<sequence>MVGGGSDGSLDLYEATGIRPEFLRDAMSLKQVQRKTLTPMKFFGRDTAKYPPLMKTRNLSKSLKYLTKAYLGNHDVQMGPQDPYEGCVATMWL</sequence>
<dbReference type="Proteomes" id="UP000295252">
    <property type="component" value="Unassembled WGS sequence"/>
</dbReference>
<dbReference type="EMBL" id="HG741021">
    <property type="protein sequence ID" value="CDP20886.1"/>
    <property type="molecule type" value="Genomic_DNA"/>
</dbReference>
<evidence type="ECO:0000313" key="1">
    <source>
        <dbReference type="EMBL" id="CDP20886.1"/>
    </source>
</evidence>
<dbReference type="AlphaFoldDB" id="A0A068VJJ7"/>
<dbReference type="STRING" id="49390.A0A068VJJ7"/>